<comment type="caution">
    <text evidence="1">The sequence shown here is derived from an EMBL/GenBank/DDBJ whole genome shotgun (WGS) entry which is preliminary data.</text>
</comment>
<feature type="non-terminal residue" evidence="1">
    <location>
        <position position="466"/>
    </location>
</feature>
<evidence type="ECO:0000313" key="2">
    <source>
        <dbReference type="Proteomes" id="UP000605846"/>
    </source>
</evidence>
<gene>
    <name evidence="1" type="ORF">EC973_008241</name>
</gene>
<reference evidence="1" key="1">
    <citation type="submission" date="2020-01" db="EMBL/GenBank/DDBJ databases">
        <title>Genome Sequencing of Three Apophysomyces-Like Fungal Strains Confirms a Novel Fungal Genus in the Mucoromycota with divergent Burkholderia-like Endosymbiotic Bacteria.</title>
        <authorList>
            <person name="Stajich J.E."/>
            <person name="Macias A.M."/>
            <person name="Carter-House D."/>
            <person name="Lovett B."/>
            <person name="Kasson L.R."/>
            <person name="Berry K."/>
            <person name="Grigoriev I."/>
            <person name="Chang Y."/>
            <person name="Spatafora J."/>
            <person name="Kasson M.T."/>
        </authorList>
    </citation>
    <scope>NUCLEOTIDE SEQUENCE</scope>
    <source>
        <strain evidence="1">NRRL A-21654</strain>
    </source>
</reference>
<name>A0A8H7BF50_9FUNG</name>
<dbReference type="AlphaFoldDB" id="A0A8H7BF50"/>
<dbReference type="EMBL" id="JABAYA010000699">
    <property type="protein sequence ID" value="KAF7720470.1"/>
    <property type="molecule type" value="Genomic_DNA"/>
</dbReference>
<evidence type="ECO:0000313" key="1">
    <source>
        <dbReference type="EMBL" id="KAF7720470.1"/>
    </source>
</evidence>
<keyword evidence="2" id="KW-1185">Reference proteome</keyword>
<sequence length="466" mass="51421">MKPLVEATQQQIDVALERVDSKVEIEVEVEKVAEVEKIVTEVKDTKVEKKDEKHDHKHTAEKVLAGAAVVAAGAAIVHEVTKKHDDVKKTEVEHDKHTEVKKHDEVKKTEVEVVKTEQPKKSGEVVAVTAVTHVQKTVRWWFARLIEDVSTRAKQGGENASKDIEIIIAKATEKINGELEHVTKKTETSSNKEAVVELTKTVEWAKTVIVQQSTQVQAVAVQAVATSSKTGGIEQMKPLVEATQQQIDVALERVDSKVEIEVDVEKVAEVEKVVTEVKDTKVEKKDDKHDHKHTAEKVLAGAAVVAAGAAIVHEVTKKHDDVKKTEVEHDKHTEVKKHDEVKKTEVEVVKTEQPKKSGEVVAVTAVTHVQKTVRWWFARLIEDVSTRAKQGGENASKDIEIIIAKATEKINGELEHVTKKTETSSNKEAVVELTKTVEWAKTVIVQQSTQVQAVAVQAVATSSKTG</sequence>
<protein>
    <submittedName>
        <fullName evidence="1">Uncharacterized protein</fullName>
    </submittedName>
</protein>
<proteinExistence type="predicted"/>
<dbReference type="Proteomes" id="UP000605846">
    <property type="component" value="Unassembled WGS sequence"/>
</dbReference>
<dbReference type="OrthoDB" id="2363873at2759"/>
<organism evidence="1 2">
    <name type="scientific">Apophysomyces ossiformis</name>
    <dbReference type="NCBI Taxonomy" id="679940"/>
    <lineage>
        <taxon>Eukaryota</taxon>
        <taxon>Fungi</taxon>
        <taxon>Fungi incertae sedis</taxon>
        <taxon>Mucoromycota</taxon>
        <taxon>Mucoromycotina</taxon>
        <taxon>Mucoromycetes</taxon>
        <taxon>Mucorales</taxon>
        <taxon>Mucorineae</taxon>
        <taxon>Mucoraceae</taxon>
        <taxon>Apophysomyces</taxon>
    </lineage>
</organism>
<accession>A0A8H7BF50</accession>